<keyword evidence="2" id="KW-1185">Reference proteome</keyword>
<evidence type="ECO:0000313" key="2">
    <source>
        <dbReference type="Proteomes" id="UP000001514"/>
    </source>
</evidence>
<sequence>MTAGLEEIPQNHVGLEQKESVSVLKDRSKWKFASRLPLLGRSTVFSTCLTNWGYVVASKADIPRSRFSHGAAMVPFSTRFISTTPRKLILEHGFNGGIVLIGNARVGKTGFLWYAPKGRKVKHYYSFTWKGKEVVIEVAESGEKAVVKAGPQSCEFAKSGTVEMVYDPMWSLGELLALNEHNFGHPVEDVKARFRKWGGIPRYVLEKLEEASQMEMVKAAGVVRNVNESLPENQSYKAFHMSMDERTYRSYGLDLASPYVSLFQLTHRLHQFIYHEQPESIRERFMTRRQIARGGRISYRQLDETGEAREAAPRDAQEN</sequence>
<reference evidence="1 2" key="1">
    <citation type="journal article" date="2011" name="Science">
        <title>The Selaginella genome identifies genetic changes associated with the evolution of vascular plants.</title>
        <authorList>
            <person name="Banks J.A."/>
            <person name="Nishiyama T."/>
            <person name="Hasebe M."/>
            <person name="Bowman J.L."/>
            <person name="Gribskov M."/>
            <person name="dePamphilis C."/>
            <person name="Albert V.A."/>
            <person name="Aono N."/>
            <person name="Aoyama T."/>
            <person name="Ambrose B.A."/>
            <person name="Ashton N.W."/>
            <person name="Axtell M.J."/>
            <person name="Barker E."/>
            <person name="Barker M.S."/>
            <person name="Bennetzen J.L."/>
            <person name="Bonawitz N.D."/>
            <person name="Chapple C."/>
            <person name="Cheng C."/>
            <person name="Correa L.G."/>
            <person name="Dacre M."/>
            <person name="DeBarry J."/>
            <person name="Dreyer I."/>
            <person name="Elias M."/>
            <person name="Engstrom E.M."/>
            <person name="Estelle M."/>
            <person name="Feng L."/>
            <person name="Finet C."/>
            <person name="Floyd S.K."/>
            <person name="Frommer W.B."/>
            <person name="Fujita T."/>
            <person name="Gramzow L."/>
            <person name="Gutensohn M."/>
            <person name="Harholt J."/>
            <person name="Hattori M."/>
            <person name="Heyl A."/>
            <person name="Hirai T."/>
            <person name="Hiwatashi Y."/>
            <person name="Ishikawa M."/>
            <person name="Iwata M."/>
            <person name="Karol K.G."/>
            <person name="Koehler B."/>
            <person name="Kolukisaoglu U."/>
            <person name="Kubo M."/>
            <person name="Kurata T."/>
            <person name="Lalonde S."/>
            <person name="Li K."/>
            <person name="Li Y."/>
            <person name="Litt A."/>
            <person name="Lyons E."/>
            <person name="Manning G."/>
            <person name="Maruyama T."/>
            <person name="Michael T.P."/>
            <person name="Mikami K."/>
            <person name="Miyazaki S."/>
            <person name="Morinaga S."/>
            <person name="Murata T."/>
            <person name="Mueller-Roeber B."/>
            <person name="Nelson D.R."/>
            <person name="Obara M."/>
            <person name="Oguri Y."/>
            <person name="Olmstead R.G."/>
            <person name="Onodera N."/>
            <person name="Petersen B.L."/>
            <person name="Pils B."/>
            <person name="Prigge M."/>
            <person name="Rensing S.A."/>
            <person name="Riano-Pachon D.M."/>
            <person name="Roberts A.W."/>
            <person name="Sato Y."/>
            <person name="Scheller H.V."/>
            <person name="Schulz B."/>
            <person name="Schulz C."/>
            <person name="Shakirov E.V."/>
            <person name="Shibagaki N."/>
            <person name="Shinohara N."/>
            <person name="Shippen D.E."/>
            <person name="Soerensen I."/>
            <person name="Sotooka R."/>
            <person name="Sugimoto N."/>
            <person name="Sugita M."/>
            <person name="Sumikawa N."/>
            <person name="Tanurdzic M."/>
            <person name="Theissen G."/>
            <person name="Ulvskov P."/>
            <person name="Wakazuki S."/>
            <person name="Weng J.K."/>
            <person name="Willats W.W."/>
            <person name="Wipf D."/>
            <person name="Wolf P.G."/>
            <person name="Yang L."/>
            <person name="Zimmer A.D."/>
            <person name="Zhu Q."/>
            <person name="Mitros T."/>
            <person name="Hellsten U."/>
            <person name="Loque D."/>
            <person name="Otillar R."/>
            <person name="Salamov A."/>
            <person name="Schmutz J."/>
            <person name="Shapiro H."/>
            <person name="Lindquist E."/>
            <person name="Lucas S."/>
            <person name="Rokhsar D."/>
            <person name="Grigoriev I.V."/>
        </authorList>
    </citation>
    <scope>NUCLEOTIDE SEQUENCE [LARGE SCALE GENOMIC DNA]</scope>
</reference>
<accession>D8S4J6</accession>
<dbReference type="Proteomes" id="UP000001514">
    <property type="component" value="Unassembled WGS sequence"/>
</dbReference>
<gene>
    <name evidence="1" type="ORF">SELMODRAFT_418068</name>
</gene>
<proteinExistence type="predicted"/>
<dbReference type="Gramene" id="EFJ20951">
    <property type="protein sequence ID" value="EFJ20951"/>
    <property type="gene ID" value="SELMODRAFT_418068"/>
</dbReference>
<organism evidence="2">
    <name type="scientific">Selaginella moellendorffii</name>
    <name type="common">Spikemoss</name>
    <dbReference type="NCBI Taxonomy" id="88036"/>
    <lineage>
        <taxon>Eukaryota</taxon>
        <taxon>Viridiplantae</taxon>
        <taxon>Streptophyta</taxon>
        <taxon>Embryophyta</taxon>
        <taxon>Tracheophyta</taxon>
        <taxon>Lycopodiopsida</taxon>
        <taxon>Selaginellales</taxon>
        <taxon>Selaginellaceae</taxon>
        <taxon>Selaginella</taxon>
    </lineage>
</organism>
<dbReference type="KEGG" id="smo:SELMODRAFT_418068"/>
<dbReference type="PANTHER" id="PTHR33129:SF1">
    <property type="entry name" value="ATP-BINDING PROTEIN"/>
    <property type="match status" value="1"/>
</dbReference>
<protein>
    <submittedName>
        <fullName evidence="1">Uncharacterized protein</fullName>
    </submittedName>
</protein>
<dbReference type="AlphaFoldDB" id="D8S4J6"/>
<dbReference type="EMBL" id="GL377601">
    <property type="protein sequence ID" value="EFJ20951.1"/>
    <property type="molecule type" value="Genomic_DNA"/>
</dbReference>
<evidence type="ECO:0000313" key="1">
    <source>
        <dbReference type="EMBL" id="EFJ20951.1"/>
    </source>
</evidence>
<dbReference type="HOGENOM" id="CLU_872638_0_0_1"/>
<dbReference type="InterPro" id="IPR052980">
    <property type="entry name" value="Crinkler_effector"/>
</dbReference>
<dbReference type="InParanoid" id="D8S4J6"/>
<dbReference type="PANTHER" id="PTHR33129">
    <property type="entry name" value="PROTEIN KINASE DOMAIN-CONTAINING PROTEIN-RELATED"/>
    <property type="match status" value="1"/>
</dbReference>
<name>D8S4J6_SELML</name>